<sequence>MDPGVLDEDQQKHAWVKAMFESSWKKGFSAGGPKNNAYFTRNPQIILTLMEEDEEQDSDQVGCSFLVLLSQKERRLLNAKPIPIGFYLYKVQGMNLQMTTEELQYPLAETKFEFRRDIVKRMKCSPGRYIIIPTMNESDAEGDFTLTVYTEKVNKSRMMGRSSTTLPQTPTPPAMDTEKLFKVVVGVVSDDCDSQVKS</sequence>
<dbReference type="InterPro" id="IPR022683">
    <property type="entry name" value="Calpain_III"/>
</dbReference>
<evidence type="ECO:0000256" key="1">
    <source>
        <dbReference type="ARBA" id="ARBA00007623"/>
    </source>
</evidence>
<dbReference type="Pfam" id="PF01067">
    <property type="entry name" value="Calpain_III"/>
    <property type="match status" value="1"/>
</dbReference>
<dbReference type="InterPro" id="IPR036213">
    <property type="entry name" value="Calpain_III_sf"/>
</dbReference>
<dbReference type="InterPro" id="IPR022682">
    <property type="entry name" value="Calpain_domain_III"/>
</dbReference>
<reference evidence="3" key="1">
    <citation type="submission" date="2025-05" db="UniProtKB">
        <authorList>
            <consortium name="Ensembl"/>
        </authorList>
    </citation>
    <scope>IDENTIFICATION</scope>
</reference>
<keyword evidence="4" id="KW-1185">Reference proteome</keyword>
<dbReference type="GO" id="GO:0006508">
    <property type="term" value="P:proteolysis"/>
    <property type="evidence" value="ECO:0007669"/>
    <property type="project" value="InterPro"/>
</dbReference>
<evidence type="ECO:0000313" key="4">
    <source>
        <dbReference type="Proteomes" id="UP000694388"/>
    </source>
</evidence>
<proteinExistence type="inferred from homology"/>
<dbReference type="Ensembl" id="ENSEBUT00000001833.1">
    <property type="protein sequence ID" value="ENSEBUP00000001505.1"/>
    <property type="gene ID" value="ENSEBUG00000001296.1"/>
</dbReference>
<accession>A0A8C4NF01</accession>
<dbReference type="GO" id="GO:0005737">
    <property type="term" value="C:cytoplasm"/>
    <property type="evidence" value="ECO:0007669"/>
    <property type="project" value="TreeGrafter"/>
</dbReference>
<organism evidence="3 4">
    <name type="scientific">Eptatretus burgeri</name>
    <name type="common">Inshore hagfish</name>
    <dbReference type="NCBI Taxonomy" id="7764"/>
    <lineage>
        <taxon>Eukaryota</taxon>
        <taxon>Metazoa</taxon>
        <taxon>Chordata</taxon>
        <taxon>Craniata</taxon>
        <taxon>Vertebrata</taxon>
        <taxon>Cyclostomata</taxon>
        <taxon>Myxini</taxon>
        <taxon>Myxiniformes</taxon>
        <taxon>Myxinidae</taxon>
        <taxon>Eptatretinae</taxon>
        <taxon>Eptatretus</taxon>
    </lineage>
</organism>
<evidence type="ECO:0000313" key="3">
    <source>
        <dbReference type="Ensembl" id="ENSEBUP00000001505.1"/>
    </source>
</evidence>
<dbReference type="GO" id="GO:0004198">
    <property type="term" value="F:calcium-dependent cysteine-type endopeptidase activity"/>
    <property type="evidence" value="ECO:0007669"/>
    <property type="project" value="InterPro"/>
</dbReference>
<dbReference type="AlphaFoldDB" id="A0A8C4NF01"/>
<comment type="similarity">
    <text evidence="1">Belongs to the peptidase C2 family.</text>
</comment>
<dbReference type="Gene3D" id="2.60.120.380">
    <property type="match status" value="1"/>
</dbReference>
<protein>
    <recommendedName>
        <fullName evidence="2">Peptidase C2 calpain domain-containing protein</fullName>
    </recommendedName>
</protein>
<dbReference type="Ensembl" id="ENSEBUT00000001825.1">
    <property type="protein sequence ID" value="ENSEBUP00000001497.1"/>
    <property type="gene ID" value="ENSEBUG00000001296.1"/>
</dbReference>
<dbReference type="InterPro" id="IPR022684">
    <property type="entry name" value="Calpain_cysteine_protease"/>
</dbReference>
<dbReference type="SUPFAM" id="SSF49758">
    <property type="entry name" value="Calpain large subunit, middle domain (domain III)"/>
    <property type="match status" value="1"/>
</dbReference>
<dbReference type="PANTHER" id="PTHR10183">
    <property type="entry name" value="CALPAIN"/>
    <property type="match status" value="1"/>
</dbReference>
<dbReference type="GeneTree" id="ENSGT00940000161901"/>
<evidence type="ECO:0000259" key="2">
    <source>
        <dbReference type="SMART" id="SM00720"/>
    </source>
</evidence>
<name>A0A8C4NF01_EPTBU</name>
<dbReference type="PANTHER" id="PTHR10183:SF434">
    <property type="entry name" value="CALPAIN-3"/>
    <property type="match status" value="1"/>
</dbReference>
<dbReference type="Proteomes" id="UP000694388">
    <property type="component" value="Unplaced"/>
</dbReference>
<feature type="domain" description="Peptidase C2 calpain" evidence="2">
    <location>
        <begin position="14"/>
        <end position="157"/>
    </location>
</feature>
<dbReference type="SMART" id="SM00720">
    <property type="entry name" value="calpain_III"/>
    <property type="match status" value="1"/>
</dbReference>